<evidence type="ECO:0000313" key="2">
    <source>
        <dbReference type="EMBL" id="OIQ66955.1"/>
    </source>
</evidence>
<feature type="compositionally biased region" description="Basic and acidic residues" evidence="1">
    <location>
        <begin position="295"/>
        <end position="309"/>
    </location>
</feature>
<dbReference type="AlphaFoldDB" id="A0A1J5PNV0"/>
<reference evidence="2" key="1">
    <citation type="submission" date="2016-10" db="EMBL/GenBank/DDBJ databases">
        <title>Sequence of Gallionella enrichment culture.</title>
        <authorList>
            <person name="Poehlein A."/>
            <person name="Muehling M."/>
            <person name="Daniel R."/>
        </authorList>
    </citation>
    <scope>NUCLEOTIDE SEQUENCE</scope>
</reference>
<name>A0A1J5PNV0_9ZZZZ</name>
<accession>A0A1J5PNV0</accession>
<feature type="region of interest" description="Disordered" evidence="1">
    <location>
        <begin position="295"/>
        <end position="319"/>
    </location>
</feature>
<organism evidence="2">
    <name type="scientific">mine drainage metagenome</name>
    <dbReference type="NCBI Taxonomy" id="410659"/>
    <lineage>
        <taxon>unclassified sequences</taxon>
        <taxon>metagenomes</taxon>
        <taxon>ecological metagenomes</taxon>
    </lineage>
</organism>
<protein>
    <recommendedName>
        <fullName evidence="3">NAD-specific glutamate dehydrogenase</fullName>
    </recommendedName>
</protein>
<gene>
    <name evidence="2" type="ORF">GALL_514710</name>
</gene>
<sequence length="319" mass="33349">MHGAAVERDAFDAAVGGEQDRAAGGLIDAARLHADEAVLDPVEAADAIVVAELVQLGQQGRRAHPDAVDGDGVALLEVHGEDGGLIGGGLGRDGAHMHELGGLHGRILQHLTLRGGVQQVGVDAEGRLAALVLGDLDLVLLGEVQQGLAALEVPLPPRRDHVDVWSQGRIGQFVADLIVSLARRAVADGLGAQPPGDLDLPFGDQRPGDRGAEQVLTLIDGVGAEHGEDEVADELLAHVLDEDVLRLHPGGERLGPRRLDLLALAQVGGEGHDLRAIFRLQPLQDDRGVQPARIGEDDFLDRGSGHDEGILGQGARGRD</sequence>
<evidence type="ECO:0008006" key="3">
    <source>
        <dbReference type="Google" id="ProtNLM"/>
    </source>
</evidence>
<dbReference type="EMBL" id="MLJW01006240">
    <property type="protein sequence ID" value="OIQ66955.1"/>
    <property type="molecule type" value="Genomic_DNA"/>
</dbReference>
<evidence type="ECO:0000256" key="1">
    <source>
        <dbReference type="SAM" id="MobiDB-lite"/>
    </source>
</evidence>
<comment type="caution">
    <text evidence="2">The sequence shown here is derived from an EMBL/GenBank/DDBJ whole genome shotgun (WGS) entry which is preliminary data.</text>
</comment>
<proteinExistence type="predicted"/>